<dbReference type="CDD" id="cd09280">
    <property type="entry name" value="RNase_HI_eukaryote_like"/>
    <property type="match status" value="1"/>
</dbReference>
<dbReference type="SMR" id="A0A482XHH0"/>
<sequence length="389" mass="43012">MLQLYFINFKQLFHEALKFKMPKYAVAKGKKRGIFDTWEECKQHVTGFTGAKFKKFDSMFAAEEYMRENAPDFVNDTNVEVPPIIVPDPGSIAMSNNSNCPVSIAIRNNSENAFPIARVSPAETSLNEINKKIQVLESKFTLFSDSINLKFDSILKRLAVLENRTLGPPGSSNGTTIDLTESGGNDLSSASGPSPKKRKTESTAVDASVSELLGRARPTKLGKCNIVDEVDGYSDGWLRHYLPDASGFLISPDGVVIVYTDGACSNNGRSGARAGIGVWFNHSHPLNVAAPVRGRPTNNNAEIQAATEAIRQASKAGVRRLHIFTDSQFLINCITEWIYKWKRNDWVTTEGKPVKNKIELVELDECIQTMMDCVIWATSESPPWCVTDP</sequence>
<dbReference type="PANTHER" id="PTHR10642:SF31">
    <property type="entry name" value="RIBONUCLEASE H1"/>
    <property type="match status" value="1"/>
</dbReference>
<comment type="caution">
    <text evidence="13">The sequence shown here is derived from an EMBL/GenBank/DDBJ whole genome shotgun (WGS) entry which is preliminary data.</text>
</comment>
<dbReference type="InterPro" id="IPR037056">
    <property type="entry name" value="RNase_H1_N_sf"/>
</dbReference>
<organism evidence="13 14">
    <name type="scientific">Laodelphax striatellus</name>
    <name type="common">Small brown planthopper</name>
    <name type="synonym">Delphax striatella</name>
    <dbReference type="NCBI Taxonomy" id="195883"/>
    <lineage>
        <taxon>Eukaryota</taxon>
        <taxon>Metazoa</taxon>
        <taxon>Ecdysozoa</taxon>
        <taxon>Arthropoda</taxon>
        <taxon>Hexapoda</taxon>
        <taxon>Insecta</taxon>
        <taxon>Pterygota</taxon>
        <taxon>Neoptera</taxon>
        <taxon>Paraneoptera</taxon>
        <taxon>Hemiptera</taxon>
        <taxon>Auchenorrhyncha</taxon>
        <taxon>Fulgoroidea</taxon>
        <taxon>Delphacidae</taxon>
        <taxon>Criomorphinae</taxon>
        <taxon>Laodelphax</taxon>
    </lineage>
</organism>
<keyword evidence="14" id="KW-1185">Reference proteome</keyword>
<dbReference type="EMBL" id="QKKF02010000">
    <property type="protein sequence ID" value="RZF44959.1"/>
    <property type="molecule type" value="Genomic_DNA"/>
</dbReference>
<name>A0A482XHH0_LAOST</name>
<evidence type="ECO:0000256" key="1">
    <source>
        <dbReference type="ARBA" id="ARBA00001946"/>
    </source>
</evidence>
<comment type="function">
    <text evidence="2">Endonuclease that specifically degrades the RNA of RNA-DNA hybrids.</text>
</comment>
<dbReference type="InterPro" id="IPR012337">
    <property type="entry name" value="RNaseH-like_sf"/>
</dbReference>
<dbReference type="Gene3D" id="3.40.970.10">
    <property type="entry name" value="Ribonuclease H1, N-terminal domain"/>
    <property type="match status" value="1"/>
</dbReference>
<dbReference type="SUPFAM" id="SSF53098">
    <property type="entry name" value="Ribonuclease H-like"/>
    <property type="match status" value="1"/>
</dbReference>
<evidence type="ECO:0000259" key="12">
    <source>
        <dbReference type="PROSITE" id="PS50879"/>
    </source>
</evidence>
<feature type="region of interest" description="Disordered" evidence="11">
    <location>
        <begin position="165"/>
        <end position="206"/>
    </location>
</feature>
<feature type="domain" description="RNase H type-1" evidence="12">
    <location>
        <begin position="252"/>
        <end position="389"/>
    </location>
</feature>
<dbReference type="EC" id="3.1.26.4" evidence="4"/>
<keyword evidence="8" id="KW-0255">Endonuclease</keyword>
<feature type="compositionally biased region" description="Polar residues" evidence="11">
    <location>
        <begin position="170"/>
        <end position="192"/>
    </location>
</feature>
<dbReference type="OrthoDB" id="407198at2759"/>
<dbReference type="InterPro" id="IPR002156">
    <property type="entry name" value="RNaseH_domain"/>
</dbReference>
<dbReference type="InterPro" id="IPR050092">
    <property type="entry name" value="RNase_H"/>
</dbReference>
<dbReference type="GO" id="GO:0003676">
    <property type="term" value="F:nucleic acid binding"/>
    <property type="evidence" value="ECO:0007669"/>
    <property type="project" value="InterPro"/>
</dbReference>
<evidence type="ECO:0000256" key="3">
    <source>
        <dbReference type="ARBA" id="ARBA00005300"/>
    </source>
</evidence>
<dbReference type="InterPro" id="IPR011320">
    <property type="entry name" value="RNase_H1_N"/>
</dbReference>
<evidence type="ECO:0000256" key="6">
    <source>
        <dbReference type="ARBA" id="ARBA00022722"/>
    </source>
</evidence>
<dbReference type="PANTHER" id="PTHR10642">
    <property type="entry name" value="RIBONUCLEASE H1"/>
    <property type="match status" value="1"/>
</dbReference>
<dbReference type="Proteomes" id="UP000291343">
    <property type="component" value="Unassembled WGS sequence"/>
</dbReference>
<accession>A0A482XHH0</accession>
<protein>
    <recommendedName>
        <fullName evidence="5">Ribonuclease H</fullName>
        <ecNumber evidence="4">3.1.26.4</ecNumber>
    </recommendedName>
</protein>
<dbReference type="Pfam" id="PF01693">
    <property type="entry name" value="Cauli_VI"/>
    <property type="match status" value="1"/>
</dbReference>
<comment type="cofactor">
    <cofactor evidence="1">
        <name>Mg(2+)</name>
        <dbReference type="ChEBI" id="CHEBI:18420"/>
    </cofactor>
</comment>
<dbReference type="STRING" id="195883.A0A482XHH0"/>
<comment type="similarity">
    <text evidence="3">Belongs to the RNase H family.</text>
</comment>
<dbReference type="InterPro" id="IPR009027">
    <property type="entry name" value="Ribosomal_bL9/RNase_H1_N"/>
</dbReference>
<keyword evidence="6" id="KW-0540">Nuclease</keyword>
<evidence type="ECO:0000256" key="2">
    <source>
        <dbReference type="ARBA" id="ARBA00004065"/>
    </source>
</evidence>
<evidence type="ECO:0000256" key="7">
    <source>
        <dbReference type="ARBA" id="ARBA00022723"/>
    </source>
</evidence>
<dbReference type="GO" id="GO:0004523">
    <property type="term" value="F:RNA-DNA hybrid ribonuclease activity"/>
    <property type="evidence" value="ECO:0007669"/>
    <property type="project" value="UniProtKB-EC"/>
</dbReference>
<dbReference type="Pfam" id="PF00075">
    <property type="entry name" value="RNase_H"/>
    <property type="match status" value="1"/>
</dbReference>
<keyword evidence="9" id="KW-0378">Hydrolase</keyword>
<dbReference type="InParanoid" id="A0A482XHH0"/>
<dbReference type="InterPro" id="IPR017067">
    <property type="entry name" value="RNase_H1_euk"/>
</dbReference>
<dbReference type="Gene3D" id="3.30.420.10">
    <property type="entry name" value="Ribonuclease H-like superfamily/Ribonuclease H"/>
    <property type="match status" value="1"/>
</dbReference>
<dbReference type="FunFam" id="3.40.970.10:FF:000002">
    <property type="entry name" value="Ribonuclease H"/>
    <property type="match status" value="1"/>
</dbReference>
<proteinExistence type="inferred from homology"/>
<dbReference type="PROSITE" id="PS50879">
    <property type="entry name" value="RNASE_H_1"/>
    <property type="match status" value="1"/>
</dbReference>
<dbReference type="AlphaFoldDB" id="A0A482XHH0"/>
<evidence type="ECO:0000313" key="14">
    <source>
        <dbReference type="Proteomes" id="UP000291343"/>
    </source>
</evidence>
<keyword evidence="7" id="KW-0479">Metal-binding</keyword>
<dbReference type="InterPro" id="IPR036397">
    <property type="entry name" value="RNaseH_sf"/>
</dbReference>
<gene>
    <name evidence="13" type="ORF">LSTR_LSTR001920</name>
</gene>
<dbReference type="GO" id="GO:0043137">
    <property type="term" value="P:DNA replication, removal of RNA primer"/>
    <property type="evidence" value="ECO:0007669"/>
    <property type="project" value="TreeGrafter"/>
</dbReference>
<dbReference type="FunCoup" id="A0A482XHH0">
    <property type="interactions" value="1588"/>
</dbReference>
<reference evidence="13 14" key="1">
    <citation type="journal article" date="2017" name="Gigascience">
        <title>Genome sequence of the small brown planthopper, Laodelphax striatellus.</title>
        <authorList>
            <person name="Zhu J."/>
            <person name="Jiang F."/>
            <person name="Wang X."/>
            <person name="Yang P."/>
            <person name="Bao Y."/>
            <person name="Zhao W."/>
            <person name="Wang W."/>
            <person name="Lu H."/>
            <person name="Wang Q."/>
            <person name="Cui N."/>
            <person name="Li J."/>
            <person name="Chen X."/>
            <person name="Luo L."/>
            <person name="Yu J."/>
            <person name="Kang L."/>
            <person name="Cui F."/>
        </authorList>
    </citation>
    <scope>NUCLEOTIDE SEQUENCE [LARGE SCALE GENOMIC DNA]</scope>
    <source>
        <strain evidence="13">Lst14</strain>
    </source>
</reference>
<evidence type="ECO:0000256" key="9">
    <source>
        <dbReference type="ARBA" id="ARBA00022801"/>
    </source>
</evidence>
<dbReference type="PIRSF" id="PIRSF036852">
    <property type="entry name" value="Ribonuclease_H1_euk"/>
    <property type="match status" value="1"/>
</dbReference>
<evidence type="ECO:0000313" key="13">
    <source>
        <dbReference type="EMBL" id="RZF44959.1"/>
    </source>
</evidence>
<dbReference type="SUPFAM" id="SSF55658">
    <property type="entry name" value="L9 N-domain-like"/>
    <property type="match status" value="1"/>
</dbReference>
<dbReference type="GO" id="GO:0000287">
    <property type="term" value="F:magnesium ion binding"/>
    <property type="evidence" value="ECO:0007669"/>
    <property type="project" value="InterPro"/>
</dbReference>
<evidence type="ECO:0000256" key="11">
    <source>
        <dbReference type="SAM" id="MobiDB-lite"/>
    </source>
</evidence>
<evidence type="ECO:0000256" key="8">
    <source>
        <dbReference type="ARBA" id="ARBA00022759"/>
    </source>
</evidence>
<keyword evidence="10" id="KW-0460">Magnesium</keyword>
<evidence type="ECO:0000256" key="5">
    <source>
        <dbReference type="ARBA" id="ARBA00017721"/>
    </source>
</evidence>
<evidence type="ECO:0000256" key="10">
    <source>
        <dbReference type="ARBA" id="ARBA00022842"/>
    </source>
</evidence>
<evidence type="ECO:0000256" key="4">
    <source>
        <dbReference type="ARBA" id="ARBA00012180"/>
    </source>
</evidence>